<keyword evidence="2" id="KW-0067">ATP-binding</keyword>
<dbReference type="CDD" id="cd06170">
    <property type="entry name" value="LuxR_C_like"/>
    <property type="match status" value="1"/>
</dbReference>
<dbReference type="EMBL" id="BNBI01000008">
    <property type="protein sequence ID" value="GHF11346.1"/>
    <property type="molecule type" value="Genomic_DNA"/>
</dbReference>
<reference evidence="4" key="1">
    <citation type="journal article" date="2014" name="Int. J. Syst. Evol. Microbiol.">
        <title>Complete genome sequence of Corynebacterium casei LMG S-19264T (=DSM 44701T), isolated from a smear-ripened cheese.</title>
        <authorList>
            <consortium name="US DOE Joint Genome Institute (JGI-PGF)"/>
            <person name="Walter F."/>
            <person name="Albersmeier A."/>
            <person name="Kalinowski J."/>
            <person name="Ruckert C."/>
        </authorList>
    </citation>
    <scope>NUCLEOTIDE SEQUENCE</scope>
    <source>
        <strain evidence="4">JCM 4477</strain>
    </source>
</reference>
<dbReference type="PANTHER" id="PTHR16305">
    <property type="entry name" value="TESTICULAR SOLUBLE ADENYLYL CYCLASE"/>
    <property type="match status" value="1"/>
</dbReference>
<evidence type="ECO:0000313" key="5">
    <source>
        <dbReference type="Proteomes" id="UP000630718"/>
    </source>
</evidence>
<keyword evidence="5" id="KW-1185">Reference proteome</keyword>
<dbReference type="AlphaFoldDB" id="A0A919AJC8"/>
<evidence type="ECO:0000256" key="1">
    <source>
        <dbReference type="ARBA" id="ARBA00022741"/>
    </source>
</evidence>
<name>A0A919AJC8_9ACTN</name>
<dbReference type="PRINTS" id="PR00038">
    <property type="entry name" value="HTHLUXR"/>
</dbReference>
<dbReference type="InterPro" id="IPR027417">
    <property type="entry name" value="P-loop_NTPase"/>
</dbReference>
<dbReference type="PANTHER" id="PTHR16305:SF35">
    <property type="entry name" value="TRANSCRIPTIONAL ACTIVATOR DOMAIN"/>
    <property type="match status" value="1"/>
</dbReference>
<accession>A0A919AJC8</accession>
<dbReference type="SMART" id="SM00421">
    <property type="entry name" value="HTH_LUXR"/>
    <property type="match status" value="1"/>
</dbReference>
<dbReference type="Pfam" id="PF13191">
    <property type="entry name" value="AAA_16"/>
    <property type="match status" value="1"/>
</dbReference>
<comment type="caution">
    <text evidence="4">The sequence shown here is derived from an EMBL/GenBank/DDBJ whole genome shotgun (WGS) entry which is preliminary data.</text>
</comment>
<dbReference type="GO" id="GO:0006355">
    <property type="term" value="P:regulation of DNA-templated transcription"/>
    <property type="evidence" value="ECO:0007669"/>
    <property type="project" value="InterPro"/>
</dbReference>
<gene>
    <name evidence="4" type="ORF">GCM10018772_40540</name>
</gene>
<evidence type="ECO:0000313" key="4">
    <source>
        <dbReference type="EMBL" id="GHF11346.1"/>
    </source>
</evidence>
<dbReference type="InterPro" id="IPR041664">
    <property type="entry name" value="AAA_16"/>
</dbReference>
<dbReference type="PROSITE" id="PS50043">
    <property type="entry name" value="HTH_LUXR_2"/>
    <property type="match status" value="1"/>
</dbReference>
<dbReference type="Gene3D" id="3.40.50.300">
    <property type="entry name" value="P-loop containing nucleotide triphosphate hydrolases"/>
    <property type="match status" value="1"/>
</dbReference>
<dbReference type="Gene3D" id="1.10.10.10">
    <property type="entry name" value="Winged helix-like DNA-binding domain superfamily/Winged helix DNA-binding domain"/>
    <property type="match status" value="1"/>
</dbReference>
<sequence length="917" mass="99894">MIGRASELSALEAVLADTENEGAALLLQGDPGVGKSALLEAVADRARERGLRLLHVVGVESEQELAFSSLHQLLHPLFEHVTELPDFQRGVLEQVLSVRDGAAPGRFAISAAALALIQAAARRRPLSVVVDDVHWIDRSSAEVLTFITRRLTGCRAAFVMAGRSGSGGAFDATGLRVLPVGPLPAADALALLDSNHPGLAESTRRRLLDEAEGNPLALVELPTQLTEAQRDGEESLPVTLPLGSRLESVFADRIRALTPQARFALLLTALAGERRGNLRDIFGASTQAGEKWDEGMLETCVRAGLVRLDHLAEQITFRHPLARSCVVHMSPGGRRRAAHRALAEAHKTDPERRAWHLAHAADAPDEAVAAELTRAAQRALARGGAAEAAAAFRRAAELSEDPSERSRRVDEAAFAAGIGGLLETAHELAAAHSAESFRAATTAAYVQFHREGDVDAVFRILLPFMRAAAASESAEDPEASDDAFYVLLNAAVWGGRAELWPGVYEVRDRMSEAARMCFDAVADPARTAHDVRARLERVADTLSPTTSLWRVNWLIYTAMYIDCFTFYDAQWRERIGPARYDSLRFGPVARTHEAFMRGEWDKTEAIASRGIADATEHDYQLIHVILTYALAMVASGRGDEEALRKHCDTIIAWAQPRRMQLLLAAVPETRARAAIGRGDFEEAYQQAVAVTPPGELPSHFPHYQRVFVDLVESAMRTGRTAEARAHVAAGQRARLDTVSPHLAVILALATAIAAPDDEAGARYEAALALPDADLWTYDYARLRLLYGEWLRRRREYTAARVHLSTAMELFEQRLKAPLWAQRARNELRAAGVGVGVPDSGNGVAMSAQERRIAELAASGLSNKEIGRQLNISPRTAGAHLYRVFPKLGVTSRAALRDALDAYDESCGTPWGTPQRSR</sequence>
<dbReference type="SUPFAM" id="SSF46894">
    <property type="entry name" value="C-terminal effector domain of the bipartite response regulators"/>
    <property type="match status" value="1"/>
</dbReference>
<feature type="domain" description="HTH luxR-type" evidence="3">
    <location>
        <begin position="838"/>
        <end position="903"/>
    </location>
</feature>
<dbReference type="GO" id="GO:0003677">
    <property type="term" value="F:DNA binding"/>
    <property type="evidence" value="ECO:0007669"/>
    <property type="project" value="InterPro"/>
</dbReference>
<dbReference type="InterPro" id="IPR036388">
    <property type="entry name" value="WH-like_DNA-bd_sf"/>
</dbReference>
<dbReference type="GO" id="GO:0005737">
    <property type="term" value="C:cytoplasm"/>
    <property type="evidence" value="ECO:0007669"/>
    <property type="project" value="TreeGrafter"/>
</dbReference>
<evidence type="ECO:0000259" key="3">
    <source>
        <dbReference type="PROSITE" id="PS50043"/>
    </source>
</evidence>
<dbReference type="Pfam" id="PF00196">
    <property type="entry name" value="GerE"/>
    <property type="match status" value="1"/>
</dbReference>
<dbReference type="GO" id="GO:0005524">
    <property type="term" value="F:ATP binding"/>
    <property type="evidence" value="ECO:0007669"/>
    <property type="project" value="UniProtKB-KW"/>
</dbReference>
<evidence type="ECO:0000256" key="2">
    <source>
        <dbReference type="ARBA" id="ARBA00022840"/>
    </source>
</evidence>
<dbReference type="SUPFAM" id="SSF52540">
    <property type="entry name" value="P-loop containing nucleoside triphosphate hydrolases"/>
    <property type="match status" value="1"/>
</dbReference>
<reference evidence="4" key="2">
    <citation type="submission" date="2020-09" db="EMBL/GenBank/DDBJ databases">
        <authorList>
            <person name="Sun Q."/>
            <person name="Ohkuma M."/>
        </authorList>
    </citation>
    <scope>NUCLEOTIDE SEQUENCE</scope>
    <source>
        <strain evidence="4">JCM 4477</strain>
    </source>
</reference>
<protein>
    <submittedName>
        <fullName evidence="4">LuxR family transcriptional regulator</fullName>
    </submittedName>
</protein>
<proteinExistence type="predicted"/>
<organism evidence="4 5">
    <name type="scientific">Streptomyces fumanus</name>
    <dbReference type="NCBI Taxonomy" id="67302"/>
    <lineage>
        <taxon>Bacteria</taxon>
        <taxon>Bacillati</taxon>
        <taxon>Actinomycetota</taxon>
        <taxon>Actinomycetes</taxon>
        <taxon>Kitasatosporales</taxon>
        <taxon>Streptomycetaceae</taxon>
        <taxon>Streptomyces</taxon>
    </lineage>
</organism>
<dbReference type="GO" id="GO:0004016">
    <property type="term" value="F:adenylate cyclase activity"/>
    <property type="evidence" value="ECO:0007669"/>
    <property type="project" value="TreeGrafter"/>
</dbReference>
<dbReference type="InterPro" id="IPR016032">
    <property type="entry name" value="Sig_transdc_resp-reg_C-effctor"/>
</dbReference>
<dbReference type="InterPro" id="IPR000792">
    <property type="entry name" value="Tscrpt_reg_LuxR_C"/>
</dbReference>
<dbReference type="Proteomes" id="UP000630718">
    <property type="component" value="Unassembled WGS sequence"/>
</dbReference>
<keyword evidence="1" id="KW-0547">Nucleotide-binding</keyword>